<evidence type="ECO:0000313" key="8">
    <source>
        <dbReference type="EMBL" id="OQO02268.1"/>
    </source>
</evidence>
<evidence type="ECO:0008006" key="10">
    <source>
        <dbReference type="Google" id="ProtNLM"/>
    </source>
</evidence>
<keyword evidence="6" id="KW-0539">Nucleus</keyword>
<organism evidence="8 9">
    <name type="scientific">Cryoendolithus antarcticus</name>
    <dbReference type="NCBI Taxonomy" id="1507870"/>
    <lineage>
        <taxon>Eukaryota</taxon>
        <taxon>Fungi</taxon>
        <taxon>Dikarya</taxon>
        <taxon>Ascomycota</taxon>
        <taxon>Pezizomycotina</taxon>
        <taxon>Dothideomycetes</taxon>
        <taxon>Dothideomycetidae</taxon>
        <taxon>Cladosporiales</taxon>
        <taxon>Cladosporiaceae</taxon>
        <taxon>Cryoendolithus</taxon>
    </lineage>
</organism>
<dbReference type="Pfam" id="PF05700">
    <property type="entry name" value="BCAS2"/>
    <property type="match status" value="1"/>
</dbReference>
<dbReference type="STRING" id="1507870.A0A1V8STD6"/>
<evidence type="ECO:0000313" key="9">
    <source>
        <dbReference type="Proteomes" id="UP000192596"/>
    </source>
</evidence>
<proteinExistence type="inferred from homology"/>
<dbReference type="OrthoDB" id="205794at2759"/>
<dbReference type="InterPro" id="IPR008409">
    <property type="entry name" value="SPF27"/>
</dbReference>
<name>A0A1V8STD6_9PEZI</name>
<dbReference type="GO" id="GO:0008380">
    <property type="term" value="P:RNA splicing"/>
    <property type="evidence" value="ECO:0007669"/>
    <property type="project" value="UniProtKB-KW"/>
</dbReference>
<feature type="coiled-coil region" evidence="7">
    <location>
        <begin position="131"/>
        <end position="165"/>
    </location>
</feature>
<evidence type="ECO:0000256" key="4">
    <source>
        <dbReference type="ARBA" id="ARBA00022728"/>
    </source>
</evidence>
<evidence type="ECO:0000256" key="1">
    <source>
        <dbReference type="ARBA" id="ARBA00004123"/>
    </source>
</evidence>
<dbReference type="AlphaFoldDB" id="A0A1V8STD6"/>
<accession>A0A1V8STD6</accession>
<dbReference type="GO" id="GO:0071011">
    <property type="term" value="C:precatalytic spliceosome"/>
    <property type="evidence" value="ECO:0007669"/>
    <property type="project" value="TreeGrafter"/>
</dbReference>
<keyword evidence="4" id="KW-0747">Spliceosome</keyword>
<evidence type="ECO:0000256" key="3">
    <source>
        <dbReference type="ARBA" id="ARBA00022664"/>
    </source>
</evidence>
<evidence type="ECO:0000256" key="5">
    <source>
        <dbReference type="ARBA" id="ARBA00023187"/>
    </source>
</evidence>
<comment type="similarity">
    <text evidence="2">Belongs to the SPF27 family.</text>
</comment>
<evidence type="ECO:0000256" key="7">
    <source>
        <dbReference type="SAM" id="Coils"/>
    </source>
</evidence>
<dbReference type="EMBL" id="NAJO01000028">
    <property type="protein sequence ID" value="OQO02268.1"/>
    <property type="molecule type" value="Genomic_DNA"/>
</dbReference>
<keyword evidence="9" id="KW-1185">Reference proteome</keyword>
<protein>
    <recommendedName>
        <fullName evidence="10">Pre-mRNA-splicing factor SPF27</fullName>
    </recommendedName>
</protein>
<dbReference type="InParanoid" id="A0A1V8STD6"/>
<gene>
    <name evidence="8" type="ORF">B0A48_11822</name>
</gene>
<dbReference type="GO" id="GO:0006397">
    <property type="term" value="P:mRNA processing"/>
    <property type="evidence" value="ECO:0007669"/>
    <property type="project" value="UniProtKB-KW"/>
</dbReference>
<dbReference type="GO" id="GO:0000974">
    <property type="term" value="C:Prp19 complex"/>
    <property type="evidence" value="ECO:0007669"/>
    <property type="project" value="TreeGrafter"/>
</dbReference>
<reference evidence="9" key="1">
    <citation type="submission" date="2017-03" db="EMBL/GenBank/DDBJ databases">
        <title>Genomes of endolithic fungi from Antarctica.</title>
        <authorList>
            <person name="Coleine C."/>
            <person name="Masonjones S."/>
            <person name="Stajich J.E."/>
        </authorList>
    </citation>
    <scope>NUCLEOTIDE SEQUENCE [LARGE SCALE GENOMIC DNA]</scope>
    <source>
        <strain evidence="9">CCFEE 5527</strain>
    </source>
</reference>
<dbReference type="PANTHER" id="PTHR13296:SF0">
    <property type="entry name" value="PRE-MRNA-SPLICING FACTOR SPF27"/>
    <property type="match status" value="1"/>
</dbReference>
<evidence type="ECO:0000256" key="6">
    <source>
        <dbReference type="ARBA" id="ARBA00023242"/>
    </source>
</evidence>
<keyword evidence="5" id="KW-0508">mRNA splicing</keyword>
<evidence type="ECO:0000256" key="2">
    <source>
        <dbReference type="ARBA" id="ARBA00010788"/>
    </source>
</evidence>
<comment type="caution">
    <text evidence="8">The sequence shown here is derived from an EMBL/GenBank/DDBJ whole genome shotgun (WGS) entry which is preliminary data.</text>
</comment>
<keyword evidence="7" id="KW-0175">Coiled coil</keyword>
<comment type="subcellular location">
    <subcellularLocation>
        <location evidence="1">Nucleus</location>
    </subcellularLocation>
</comment>
<dbReference type="PANTHER" id="PTHR13296">
    <property type="entry name" value="BCAS2 PROTEIN"/>
    <property type="match status" value="1"/>
</dbReference>
<dbReference type="GO" id="GO:0071013">
    <property type="term" value="C:catalytic step 2 spliceosome"/>
    <property type="evidence" value="ECO:0007669"/>
    <property type="project" value="TreeGrafter"/>
</dbReference>
<keyword evidence="3" id="KW-0507">mRNA processing</keyword>
<sequence length="207" mass="22689">MPLFQPQTAHLPHIDAEPSADALAAADALIRAELPDRPASDLHEAIPALRPTKFSFLIEAEHDALASGAECQKGIHLSRYEAITAPSSTDSKETYEAALSQAYTSLEYLRSRETNLALLETYGRNAWLVGNAALEDLLKGLEKEIEESRAEVEALEQERRQRQGESEAEVRGLDGAWREGVGKLIEVMAAAEGVRGEILEKRRADAT</sequence>
<dbReference type="Proteomes" id="UP000192596">
    <property type="component" value="Unassembled WGS sequence"/>
</dbReference>